<protein>
    <recommendedName>
        <fullName evidence="2">DUF6824 domain-containing protein</fullName>
    </recommendedName>
</protein>
<keyword evidence="4" id="KW-1185">Reference proteome</keyword>
<sequence length="460" mass="51416">MWEWSLCQHVIEKGVASVSTIKEIESRRFSIFLWLTTYFFQTDCHTASFEIRIAHSTDHQIMEPPAEHSSYDPAHYGPPPPHYHHYPPPPHAHGYYPPTSAASPHQPHPHLQPGSSSDNSHPYGSTQQGPSPPSYPTSSYTDNTHSHSSSFESSGSSHSQSGSMPPPYPYGAHPPSRDSAAPPPTHHHSNHSPHPHYYSYPMMPPGPPHPGYHHGYPWPPQPTIQYVHDVRPTDVLSGRGGATNCHSGNRAFRAMVKKFQPQYLKAKKRDKPSVAVEVVQLIRKKGGRFLRRCDVPGPQGEVMYFDIGDRRATEKACQALREGAPAKRRGGKDGSAPTEEEERCMSSESAQGEGIQASSTSEEENKENMEKESTCKRQEPEPAIEQQPIFIRPSPRLLRRPRIQPISISELSPEIRDTYLREFLPPHPMIEVNKEQENKSSAAVMPGHEPLDEGWSVVGV</sequence>
<organism evidence="3 4">
    <name type="scientific">Seminavis robusta</name>
    <dbReference type="NCBI Taxonomy" id="568900"/>
    <lineage>
        <taxon>Eukaryota</taxon>
        <taxon>Sar</taxon>
        <taxon>Stramenopiles</taxon>
        <taxon>Ochrophyta</taxon>
        <taxon>Bacillariophyta</taxon>
        <taxon>Bacillariophyceae</taxon>
        <taxon>Bacillariophycidae</taxon>
        <taxon>Naviculales</taxon>
        <taxon>Naviculaceae</taxon>
        <taxon>Seminavis</taxon>
    </lineage>
</organism>
<feature type="region of interest" description="Disordered" evidence="1">
    <location>
        <begin position="63"/>
        <end position="193"/>
    </location>
</feature>
<reference evidence="3" key="1">
    <citation type="submission" date="2020-06" db="EMBL/GenBank/DDBJ databases">
        <authorList>
            <consortium name="Plant Systems Biology data submission"/>
        </authorList>
    </citation>
    <scope>NUCLEOTIDE SEQUENCE</scope>
    <source>
        <strain evidence="3">D6</strain>
    </source>
</reference>
<name>A0A9N8DP52_9STRA</name>
<evidence type="ECO:0000256" key="1">
    <source>
        <dbReference type="SAM" id="MobiDB-lite"/>
    </source>
</evidence>
<feature type="region of interest" description="Disordered" evidence="1">
    <location>
        <begin position="436"/>
        <end position="460"/>
    </location>
</feature>
<dbReference type="Pfam" id="PF20710">
    <property type="entry name" value="DUF6824"/>
    <property type="match status" value="1"/>
</dbReference>
<accession>A0A9N8DP52</accession>
<evidence type="ECO:0000259" key="2">
    <source>
        <dbReference type="Pfam" id="PF20710"/>
    </source>
</evidence>
<feature type="region of interest" description="Disordered" evidence="1">
    <location>
        <begin position="320"/>
        <end position="381"/>
    </location>
</feature>
<dbReference type="EMBL" id="CAICTM010000270">
    <property type="protein sequence ID" value="CAB9506552.1"/>
    <property type="molecule type" value="Genomic_DNA"/>
</dbReference>
<feature type="compositionally biased region" description="Basic and acidic residues" evidence="1">
    <location>
        <begin position="366"/>
        <end position="380"/>
    </location>
</feature>
<dbReference type="InterPro" id="IPR049227">
    <property type="entry name" value="DUF6824"/>
</dbReference>
<dbReference type="Proteomes" id="UP001153069">
    <property type="component" value="Unassembled WGS sequence"/>
</dbReference>
<dbReference type="AlphaFoldDB" id="A0A9N8DP52"/>
<feature type="compositionally biased region" description="Low complexity" evidence="1">
    <location>
        <begin position="136"/>
        <end position="163"/>
    </location>
</feature>
<proteinExistence type="predicted"/>
<evidence type="ECO:0000313" key="4">
    <source>
        <dbReference type="Proteomes" id="UP001153069"/>
    </source>
</evidence>
<feature type="compositionally biased region" description="Pro residues" evidence="1">
    <location>
        <begin position="76"/>
        <end position="91"/>
    </location>
</feature>
<gene>
    <name evidence="3" type="ORF">SEMRO_271_G104410.1</name>
</gene>
<dbReference type="OrthoDB" id="47761at2759"/>
<evidence type="ECO:0000313" key="3">
    <source>
        <dbReference type="EMBL" id="CAB9506552.1"/>
    </source>
</evidence>
<feature type="domain" description="DUF6824" evidence="2">
    <location>
        <begin position="234"/>
        <end position="322"/>
    </location>
</feature>
<comment type="caution">
    <text evidence="3">The sequence shown here is derived from an EMBL/GenBank/DDBJ whole genome shotgun (WGS) entry which is preliminary data.</text>
</comment>